<keyword evidence="2" id="KW-1185">Reference proteome</keyword>
<dbReference type="PROSITE" id="PS51257">
    <property type="entry name" value="PROKAR_LIPOPROTEIN"/>
    <property type="match status" value="1"/>
</dbReference>
<dbReference type="Proteomes" id="UP001193734">
    <property type="component" value="Unassembled WGS sequence"/>
</dbReference>
<dbReference type="SUPFAM" id="SSF101898">
    <property type="entry name" value="NHL repeat"/>
    <property type="match status" value="1"/>
</dbReference>
<proteinExistence type="predicted"/>
<dbReference type="InterPro" id="IPR011042">
    <property type="entry name" value="6-blade_b-propeller_TolB-like"/>
</dbReference>
<comment type="caution">
    <text evidence="1">The sequence shown here is derived from an EMBL/GenBank/DDBJ whole genome shotgun (WGS) entry which is preliminary data.</text>
</comment>
<accession>A0ABX2ATE8</accession>
<protein>
    <submittedName>
        <fullName evidence="1">6-bladed beta-propeller</fullName>
    </submittedName>
</protein>
<name>A0ABX2ATE8_9BACT</name>
<organism evidence="1 2">
    <name type="scientific">Xylanibacter rodentium</name>
    <dbReference type="NCBI Taxonomy" id="2736289"/>
    <lineage>
        <taxon>Bacteria</taxon>
        <taxon>Pseudomonadati</taxon>
        <taxon>Bacteroidota</taxon>
        <taxon>Bacteroidia</taxon>
        <taxon>Bacteroidales</taxon>
        <taxon>Prevotellaceae</taxon>
        <taxon>Xylanibacter</taxon>
    </lineage>
</organism>
<dbReference type="GeneID" id="82157348"/>
<evidence type="ECO:0000313" key="2">
    <source>
        <dbReference type="Proteomes" id="UP001193734"/>
    </source>
</evidence>
<dbReference type="RefSeq" id="WP_172174696.1">
    <property type="nucleotide sequence ID" value="NZ_CASGIA010000005.1"/>
</dbReference>
<dbReference type="Pfam" id="PF17170">
    <property type="entry name" value="DUF5128"/>
    <property type="match status" value="1"/>
</dbReference>
<sequence>MKTKTVCMLTICFFMLSCAKKVDEADGKEIYVKKTSKECKLNDLYSDFEILTLKTGDEGVFRGINKLMIHDGCYYILDKTGKRRVLVFDADGKYKHSIGNAGKGKGEYVNIEDFTIDKENRRVVILAYPSTVYVYNLDGSFVQSKKIEKNTMLWNIASYANGFICSTNHMTYTEGKHAFLFYFFDKDFGFTDKQIPVLPRQMQIPPLVSNVFNETDGGEYIYFDVYDSSVYTINADGRISVSKKKLVLDNYMPYEKFANTSEFMSEQSKYDYFFRAVYADGQLHSYFASKNRLYGMVTDLKSNSVEAFRYVGWMPDLLYQKDGVIYSSVSVRQVMENRELFGQNQIDSIRNQSNDLILKFRCKARD</sequence>
<gene>
    <name evidence="1" type="ORF">HPS55_06175</name>
</gene>
<reference evidence="1 2" key="1">
    <citation type="submission" date="2020-05" db="EMBL/GenBank/DDBJ databases">
        <title>Distinct polysaccharide utilization as determinants for interspecies competition between intestinal Prevotella spp.</title>
        <authorList>
            <person name="Galvez E.J.C."/>
            <person name="Iljazovic A."/>
            <person name="Strowig T."/>
        </authorList>
    </citation>
    <scope>NUCLEOTIDE SEQUENCE [LARGE SCALE GENOMIC DNA]</scope>
    <source>
        <strain evidence="1 2">PROD</strain>
    </source>
</reference>
<dbReference type="EMBL" id="JABKKE010000008">
    <property type="protein sequence ID" value="NPE13915.1"/>
    <property type="molecule type" value="Genomic_DNA"/>
</dbReference>
<evidence type="ECO:0000313" key="1">
    <source>
        <dbReference type="EMBL" id="NPE13915.1"/>
    </source>
</evidence>
<dbReference type="Gene3D" id="2.120.10.30">
    <property type="entry name" value="TolB, C-terminal domain"/>
    <property type="match status" value="1"/>
</dbReference>